<feature type="domain" description="HTH merR-type" evidence="1">
    <location>
        <begin position="24"/>
        <end position="81"/>
    </location>
</feature>
<comment type="caution">
    <text evidence="2">The sequence shown here is derived from an EMBL/GenBank/DDBJ whole genome shotgun (WGS) entry which is preliminary data.</text>
</comment>
<dbReference type="Gene3D" id="1.10.1660.10">
    <property type="match status" value="1"/>
</dbReference>
<sequence length="255" mass="29703">MKSNQEDFTPHSEALNELIFESKAMVGINRMTLHTWRLKGILDDKRDTNSTNRYNYYSALDVILIGLLNEMKSLRFSHAEMKACKEAILAPILAKDGKEYPALEYYTFLVLLYNQPIYTIITYNKGIEGVWMLDEKDYFSKLKSGEIENHTALSLHKAIKINLDPVYNIPEFCKLAGLTDDELKVIEIIRMKEYKTIRVLKKNGKMDCVEGTERIEDAERIEKLLRNGDYQNIEVKQNNDKITVAHRLVRTDFKR</sequence>
<accession>A0A504JL09</accession>
<dbReference type="RefSeq" id="WP_140591503.1">
    <property type="nucleotide sequence ID" value="NZ_VFWZ01000002.1"/>
</dbReference>
<dbReference type="GO" id="GO:0003677">
    <property type="term" value="F:DNA binding"/>
    <property type="evidence" value="ECO:0007669"/>
    <property type="project" value="InterPro"/>
</dbReference>
<dbReference type="Proteomes" id="UP000315540">
    <property type="component" value="Unassembled WGS sequence"/>
</dbReference>
<protein>
    <recommendedName>
        <fullName evidence="1">HTH merR-type domain-containing protein</fullName>
    </recommendedName>
</protein>
<gene>
    <name evidence="2" type="ORF">FHK87_06150</name>
</gene>
<dbReference type="Pfam" id="PF13411">
    <property type="entry name" value="MerR_1"/>
    <property type="match status" value="1"/>
</dbReference>
<evidence type="ECO:0000313" key="3">
    <source>
        <dbReference type="Proteomes" id="UP000315540"/>
    </source>
</evidence>
<evidence type="ECO:0000313" key="2">
    <source>
        <dbReference type="EMBL" id="TPN87170.1"/>
    </source>
</evidence>
<dbReference type="AlphaFoldDB" id="A0A504JL09"/>
<proteinExistence type="predicted"/>
<evidence type="ECO:0000259" key="1">
    <source>
        <dbReference type="Pfam" id="PF13411"/>
    </source>
</evidence>
<keyword evidence="3" id="KW-1185">Reference proteome</keyword>
<dbReference type="OrthoDB" id="1445531at2"/>
<dbReference type="EMBL" id="VFWZ01000002">
    <property type="protein sequence ID" value="TPN87170.1"/>
    <property type="molecule type" value="Genomic_DNA"/>
</dbReference>
<reference evidence="2 3" key="1">
    <citation type="submission" date="2019-06" db="EMBL/GenBank/DDBJ databases">
        <authorList>
            <person name="Meng X."/>
        </authorList>
    </citation>
    <scope>NUCLEOTIDE SEQUENCE [LARGE SCALE GENOMIC DNA]</scope>
    <source>
        <strain evidence="2 3">M625</strain>
    </source>
</reference>
<organism evidence="2 3">
    <name type="scientific">Aquimarina algicola</name>
    <dbReference type="NCBI Taxonomy" id="2589995"/>
    <lineage>
        <taxon>Bacteria</taxon>
        <taxon>Pseudomonadati</taxon>
        <taxon>Bacteroidota</taxon>
        <taxon>Flavobacteriia</taxon>
        <taxon>Flavobacteriales</taxon>
        <taxon>Flavobacteriaceae</taxon>
        <taxon>Aquimarina</taxon>
    </lineage>
</organism>
<dbReference type="InterPro" id="IPR000551">
    <property type="entry name" value="MerR-type_HTH_dom"/>
</dbReference>
<dbReference type="GO" id="GO:0006355">
    <property type="term" value="P:regulation of DNA-templated transcription"/>
    <property type="evidence" value="ECO:0007669"/>
    <property type="project" value="InterPro"/>
</dbReference>
<name>A0A504JL09_9FLAO</name>